<dbReference type="EMBL" id="DXAM01000018">
    <property type="protein sequence ID" value="HJA03452.1"/>
    <property type="molecule type" value="Genomic_DNA"/>
</dbReference>
<feature type="domain" description="D-isomer specific 2-hydroxyacid dehydrogenase NAD-binding" evidence="3">
    <location>
        <begin position="144"/>
        <end position="315"/>
    </location>
</feature>
<organism evidence="4 5">
    <name type="scientific">Candidatus Microbacterium stercoravium</name>
    <dbReference type="NCBI Taxonomy" id="2838697"/>
    <lineage>
        <taxon>Bacteria</taxon>
        <taxon>Bacillati</taxon>
        <taxon>Actinomycetota</taxon>
        <taxon>Actinomycetes</taxon>
        <taxon>Micrococcales</taxon>
        <taxon>Microbacteriaceae</taxon>
        <taxon>Microbacterium</taxon>
    </lineage>
</organism>
<dbReference type="Pfam" id="PF02826">
    <property type="entry name" value="2-Hacid_dh_C"/>
    <property type="match status" value="1"/>
</dbReference>
<dbReference type="Proteomes" id="UP000824220">
    <property type="component" value="Unassembled WGS sequence"/>
</dbReference>
<keyword evidence="2" id="KW-0520">NAD</keyword>
<dbReference type="CDD" id="cd05300">
    <property type="entry name" value="2-Hacid_dh_1"/>
    <property type="match status" value="1"/>
</dbReference>
<dbReference type="InterPro" id="IPR006140">
    <property type="entry name" value="D-isomer_DH_NAD-bd"/>
</dbReference>
<evidence type="ECO:0000259" key="3">
    <source>
        <dbReference type="Pfam" id="PF02826"/>
    </source>
</evidence>
<dbReference type="SUPFAM" id="SSF51735">
    <property type="entry name" value="NAD(P)-binding Rossmann-fold domains"/>
    <property type="match status" value="1"/>
</dbReference>
<dbReference type="GO" id="GO:0051287">
    <property type="term" value="F:NAD binding"/>
    <property type="evidence" value="ECO:0007669"/>
    <property type="project" value="InterPro"/>
</dbReference>
<dbReference type="InterPro" id="IPR036291">
    <property type="entry name" value="NAD(P)-bd_dom_sf"/>
</dbReference>
<keyword evidence="1" id="KW-0560">Oxidoreductase</keyword>
<accession>A0A9D2KH60</accession>
<dbReference type="PANTHER" id="PTHR43333:SF1">
    <property type="entry name" value="D-ISOMER SPECIFIC 2-HYDROXYACID DEHYDROGENASE NAD-BINDING DOMAIN-CONTAINING PROTEIN"/>
    <property type="match status" value="1"/>
</dbReference>
<evidence type="ECO:0000256" key="1">
    <source>
        <dbReference type="ARBA" id="ARBA00023002"/>
    </source>
</evidence>
<gene>
    <name evidence="4" type="ORF">H9800_01135</name>
</gene>
<sequence length="352" mass="38387">MTEPTKRLRVVIATDLAEELCQEIERLEPRLEVVRDHRLYRPMRWAADFDGDPARVRTSDEQAQFDALVDSADVLFSIPDVSPEALARTVRANPGLRWVQVMAAGGGGQVKAAGLTEQELDRVVFTTSAGVHGSTLAEYAVFGVLAGAKDLPRIRRAQSERTWESRWEMRHLDEMTVLVLGLGGIGTAAAARFSALGATVWGTSRTGRSVPGVDRVVPLDRLAEAVDQVDAIVVTLPGTDSTTHLVGEDLLSRVKPGVIVANVGRGTVIDESALLAALDDGRVGFAALDVFEREPLSPESPLWEHPRVLVTPHTAALSSQEEARIVRLFADNARRFLDGEPLRNEVDTVEFY</sequence>
<proteinExistence type="predicted"/>
<dbReference type="PANTHER" id="PTHR43333">
    <property type="entry name" value="2-HACID_DH_C DOMAIN-CONTAINING PROTEIN"/>
    <property type="match status" value="1"/>
</dbReference>
<evidence type="ECO:0000313" key="5">
    <source>
        <dbReference type="Proteomes" id="UP000824220"/>
    </source>
</evidence>
<evidence type="ECO:0000313" key="4">
    <source>
        <dbReference type="EMBL" id="HJA03452.1"/>
    </source>
</evidence>
<reference evidence="4" key="1">
    <citation type="journal article" date="2021" name="PeerJ">
        <title>Extensive microbial diversity within the chicken gut microbiome revealed by metagenomics and culture.</title>
        <authorList>
            <person name="Gilroy R."/>
            <person name="Ravi A."/>
            <person name="Getino M."/>
            <person name="Pursley I."/>
            <person name="Horton D.L."/>
            <person name="Alikhan N.F."/>
            <person name="Baker D."/>
            <person name="Gharbi K."/>
            <person name="Hall N."/>
            <person name="Watson M."/>
            <person name="Adriaenssens E.M."/>
            <person name="Foster-Nyarko E."/>
            <person name="Jarju S."/>
            <person name="Secka A."/>
            <person name="Antonio M."/>
            <person name="Oren A."/>
            <person name="Chaudhuri R.R."/>
            <person name="La Ragione R."/>
            <person name="Hildebrand F."/>
            <person name="Pallen M.J."/>
        </authorList>
    </citation>
    <scope>NUCLEOTIDE SEQUENCE</scope>
    <source>
        <strain evidence="4">ChiHjej8B7-3636</strain>
    </source>
</reference>
<dbReference type="Gene3D" id="3.40.50.720">
    <property type="entry name" value="NAD(P)-binding Rossmann-like Domain"/>
    <property type="match status" value="2"/>
</dbReference>
<dbReference type="GO" id="GO:0016491">
    <property type="term" value="F:oxidoreductase activity"/>
    <property type="evidence" value="ECO:0007669"/>
    <property type="project" value="UniProtKB-KW"/>
</dbReference>
<reference evidence="4" key="2">
    <citation type="submission" date="2021-04" db="EMBL/GenBank/DDBJ databases">
        <authorList>
            <person name="Gilroy R."/>
        </authorList>
    </citation>
    <scope>NUCLEOTIDE SEQUENCE</scope>
    <source>
        <strain evidence="4">ChiHjej8B7-3636</strain>
    </source>
</reference>
<name>A0A9D2KH60_9MICO</name>
<evidence type="ECO:0000256" key="2">
    <source>
        <dbReference type="ARBA" id="ARBA00023027"/>
    </source>
</evidence>
<comment type="caution">
    <text evidence="4">The sequence shown here is derived from an EMBL/GenBank/DDBJ whole genome shotgun (WGS) entry which is preliminary data.</text>
</comment>
<dbReference type="AlphaFoldDB" id="A0A9D2KH60"/>
<protein>
    <submittedName>
        <fullName evidence="4">D-2-hydroxyacid dehydrogenase</fullName>
    </submittedName>
</protein>